<organism evidence="3 4">
    <name type="scientific">Micromonospora jinlongensis</name>
    <dbReference type="NCBI Taxonomy" id="1287877"/>
    <lineage>
        <taxon>Bacteria</taxon>
        <taxon>Bacillati</taxon>
        <taxon>Actinomycetota</taxon>
        <taxon>Actinomycetes</taxon>
        <taxon>Micromonosporales</taxon>
        <taxon>Micromonosporaceae</taxon>
        <taxon>Micromonospora</taxon>
    </lineage>
</organism>
<keyword evidence="2" id="KW-0812">Transmembrane</keyword>
<evidence type="ECO:0000256" key="1">
    <source>
        <dbReference type="SAM" id="MobiDB-lite"/>
    </source>
</evidence>
<proteinExistence type="predicted"/>
<feature type="region of interest" description="Disordered" evidence="1">
    <location>
        <begin position="1"/>
        <end position="39"/>
    </location>
</feature>
<dbReference type="AlphaFoldDB" id="A0A7Y9X0X7"/>
<accession>A0A7Y9X0X7</accession>
<dbReference type="EMBL" id="JACCHK010000001">
    <property type="protein sequence ID" value="NYH43171.1"/>
    <property type="molecule type" value="Genomic_DNA"/>
</dbReference>
<feature type="compositionally biased region" description="Polar residues" evidence="1">
    <location>
        <begin position="1"/>
        <end position="11"/>
    </location>
</feature>
<gene>
    <name evidence="3" type="ORF">HNR22_002898</name>
</gene>
<comment type="caution">
    <text evidence="3">The sequence shown here is derived from an EMBL/GenBank/DDBJ whole genome shotgun (WGS) entry which is preliminary data.</text>
</comment>
<feature type="transmembrane region" description="Helical" evidence="2">
    <location>
        <begin position="73"/>
        <end position="98"/>
    </location>
</feature>
<sequence length="221" mass="22547">MTTRGLSSDDTPTGRLTPAGMAGGSRARPAAPVDEPTMVVDRSDGPTALIAAVPQPPPVFVDPSGRRRSRLRWLAYVVGLLGLTYTGLVAVSFAGGMVEPHTVLPFLNEVEQSERPQSPQAEAISAIPEPSTAVPRTPVATVAPTVAPAPRSPVPTRSPSATRPARSDPAGVPTSPSPGRTTSAAPTPADSPSTEDPPPPPEEIIDIEPGGSPTDGLPADG</sequence>
<evidence type="ECO:0000313" key="3">
    <source>
        <dbReference type="EMBL" id="NYH43171.1"/>
    </source>
</evidence>
<keyword evidence="4" id="KW-1185">Reference proteome</keyword>
<dbReference type="RefSeq" id="WP_179780814.1">
    <property type="nucleotide sequence ID" value="NZ_JACCHK010000001.1"/>
</dbReference>
<protein>
    <submittedName>
        <fullName evidence="3">Uncharacterized protein</fullName>
    </submittedName>
</protein>
<feature type="compositionally biased region" description="Low complexity" evidence="1">
    <location>
        <begin position="130"/>
        <end position="164"/>
    </location>
</feature>
<keyword evidence="2" id="KW-0472">Membrane</keyword>
<evidence type="ECO:0000256" key="2">
    <source>
        <dbReference type="SAM" id="Phobius"/>
    </source>
</evidence>
<evidence type="ECO:0000313" key="4">
    <source>
        <dbReference type="Proteomes" id="UP000523545"/>
    </source>
</evidence>
<keyword evidence="2" id="KW-1133">Transmembrane helix</keyword>
<reference evidence="3 4" key="1">
    <citation type="submission" date="2020-07" db="EMBL/GenBank/DDBJ databases">
        <title>Sequencing the genomes of 1000 actinobacteria strains.</title>
        <authorList>
            <person name="Klenk H.-P."/>
        </authorList>
    </citation>
    <scope>NUCLEOTIDE SEQUENCE [LARGE SCALE GENOMIC DNA]</scope>
    <source>
        <strain evidence="3 4">DSM 45876</strain>
    </source>
</reference>
<name>A0A7Y9X0X7_9ACTN</name>
<feature type="region of interest" description="Disordered" evidence="1">
    <location>
        <begin position="111"/>
        <end position="221"/>
    </location>
</feature>
<dbReference type="Proteomes" id="UP000523545">
    <property type="component" value="Unassembled WGS sequence"/>
</dbReference>